<dbReference type="AlphaFoldDB" id="A0AAV2KG26"/>
<protein>
    <submittedName>
        <fullName evidence="2">Uncharacterized protein</fullName>
    </submittedName>
</protein>
<dbReference type="EMBL" id="OZ035840">
    <property type="protein sequence ID" value="CAL1587845.1"/>
    <property type="molecule type" value="Genomic_DNA"/>
</dbReference>
<gene>
    <name evidence="2" type="ORF">KC01_LOCUS17757</name>
</gene>
<dbReference type="InterPro" id="IPR027963">
    <property type="entry name" value="MEIOC"/>
</dbReference>
<dbReference type="GO" id="GO:0005634">
    <property type="term" value="C:nucleus"/>
    <property type="evidence" value="ECO:0007669"/>
    <property type="project" value="TreeGrafter"/>
</dbReference>
<dbReference type="Pfam" id="PF15189">
    <property type="entry name" value="MEIOC"/>
    <property type="match status" value="1"/>
</dbReference>
<feature type="region of interest" description="Disordered" evidence="1">
    <location>
        <begin position="283"/>
        <end position="312"/>
    </location>
</feature>
<proteinExistence type="predicted"/>
<evidence type="ECO:0000256" key="1">
    <source>
        <dbReference type="SAM" id="MobiDB-lite"/>
    </source>
</evidence>
<dbReference type="GO" id="GO:0007141">
    <property type="term" value="P:male meiosis I"/>
    <property type="evidence" value="ECO:0007669"/>
    <property type="project" value="TreeGrafter"/>
</dbReference>
<accession>A0AAV2KG26</accession>
<feature type="compositionally biased region" description="Pro residues" evidence="1">
    <location>
        <begin position="285"/>
        <end position="294"/>
    </location>
</feature>
<organism evidence="2 3">
    <name type="scientific">Knipowitschia caucasica</name>
    <name type="common">Caucasian dwarf goby</name>
    <name type="synonym">Pomatoschistus caucasicus</name>
    <dbReference type="NCBI Taxonomy" id="637954"/>
    <lineage>
        <taxon>Eukaryota</taxon>
        <taxon>Metazoa</taxon>
        <taxon>Chordata</taxon>
        <taxon>Craniata</taxon>
        <taxon>Vertebrata</taxon>
        <taxon>Euteleostomi</taxon>
        <taxon>Actinopterygii</taxon>
        <taxon>Neopterygii</taxon>
        <taxon>Teleostei</taxon>
        <taxon>Neoteleostei</taxon>
        <taxon>Acanthomorphata</taxon>
        <taxon>Gobiaria</taxon>
        <taxon>Gobiiformes</taxon>
        <taxon>Gobioidei</taxon>
        <taxon>Gobiidae</taxon>
        <taxon>Gobiinae</taxon>
        <taxon>Knipowitschia</taxon>
    </lineage>
</organism>
<evidence type="ECO:0000313" key="2">
    <source>
        <dbReference type="EMBL" id="CAL1587845.1"/>
    </source>
</evidence>
<dbReference type="PANTHER" id="PTHR33861">
    <property type="entry name" value="PROTEIN CBG18333"/>
    <property type="match status" value="1"/>
</dbReference>
<dbReference type="GO" id="GO:0005737">
    <property type="term" value="C:cytoplasm"/>
    <property type="evidence" value="ECO:0007669"/>
    <property type="project" value="TreeGrafter"/>
</dbReference>
<dbReference type="GO" id="GO:0048255">
    <property type="term" value="P:mRNA stabilization"/>
    <property type="evidence" value="ECO:0007669"/>
    <property type="project" value="TreeGrafter"/>
</dbReference>
<keyword evidence="3" id="KW-1185">Reference proteome</keyword>
<dbReference type="PANTHER" id="PTHR33861:SF4">
    <property type="entry name" value="MEIOSIS-SPECIFIC COILED-COIL DOMAIN-CONTAINING PROTEIN MEIOC"/>
    <property type="match status" value="1"/>
</dbReference>
<dbReference type="Proteomes" id="UP001497482">
    <property type="component" value="Chromosome 18"/>
</dbReference>
<name>A0AAV2KG26_KNICA</name>
<dbReference type="GO" id="GO:0007144">
    <property type="term" value="P:female meiosis I"/>
    <property type="evidence" value="ECO:0007669"/>
    <property type="project" value="TreeGrafter"/>
</dbReference>
<sequence>MQSEKKRTSGFFTNSFNLQSPNGEIFLNEKQPAFYNFRSPRFNSENSSISPQYSPIMYAHDPRRCPTPIPNPNFSPRGSLVYRGNMDVAEVTSEMSRFSPGLNGRRMESTFHGMPPSPGNRGGPVLQLYYYLDECYEQWRSLEKERKRTEIVLSKIFLGKRTSALPTSSLPKTPPNPSRVDHLIVNQMREQARVSSLLDKMECLSSVALNPNIYNTLTKHHMAICVTSARRKEEILGMSQNQHQRGHFTDDRDSMMLVLALKDLTVSTRKLRTAVWCALQTSLPQPRPETPVPEAPRDQTSPALCEGYSYRI</sequence>
<reference evidence="2 3" key="1">
    <citation type="submission" date="2024-04" db="EMBL/GenBank/DDBJ databases">
        <authorList>
            <person name="Waldvogel A.-M."/>
            <person name="Schoenle A."/>
        </authorList>
    </citation>
    <scope>NUCLEOTIDE SEQUENCE [LARGE SCALE GENOMIC DNA]</scope>
</reference>
<evidence type="ECO:0000313" key="3">
    <source>
        <dbReference type="Proteomes" id="UP001497482"/>
    </source>
</evidence>